<keyword evidence="2" id="KW-1003">Cell membrane</keyword>
<evidence type="ECO:0000256" key="5">
    <source>
        <dbReference type="ARBA" id="ARBA00023136"/>
    </source>
</evidence>
<feature type="transmembrane region" description="Helical" evidence="6">
    <location>
        <begin position="14"/>
        <end position="37"/>
    </location>
</feature>
<dbReference type="Pfam" id="PF00482">
    <property type="entry name" value="T2SSF"/>
    <property type="match status" value="1"/>
</dbReference>
<evidence type="ECO:0000256" key="2">
    <source>
        <dbReference type="ARBA" id="ARBA00022475"/>
    </source>
</evidence>
<dbReference type="Proteomes" id="UP000501600">
    <property type="component" value="Chromosome"/>
</dbReference>
<evidence type="ECO:0000259" key="7">
    <source>
        <dbReference type="Pfam" id="PF00482"/>
    </source>
</evidence>
<evidence type="ECO:0000256" key="1">
    <source>
        <dbReference type="ARBA" id="ARBA00004651"/>
    </source>
</evidence>
<proteinExistence type="predicted"/>
<gene>
    <name evidence="8" type="ORF">HF685_07010</name>
</gene>
<keyword evidence="5 6" id="KW-0472">Membrane</keyword>
<evidence type="ECO:0000256" key="4">
    <source>
        <dbReference type="ARBA" id="ARBA00022989"/>
    </source>
</evidence>
<dbReference type="KEGG" id="phao:HF685_07010"/>
<keyword evidence="3 6" id="KW-0812">Transmembrane</keyword>
<feature type="transmembrane region" description="Helical" evidence="6">
    <location>
        <begin position="114"/>
        <end position="140"/>
    </location>
</feature>
<accession>A0A6H2DK60</accession>
<name>A0A6H2DK60_9SPHN</name>
<reference evidence="8 9" key="1">
    <citation type="submission" date="2020-04" db="EMBL/GenBank/DDBJ databases">
        <title>Genome sequence for Sphingorhabdus sp. strain M1.</title>
        <authorList>
            <person name="Park S.-J."/>
        </authorList>
    </citation>
    <scope>NUCLEOTIDE SEQUENCE [LARGE SCALE GENOMIC DNA]</scope>
    <source>
        <strain evidence="8 9">JK6</strain>
    </source>
</reference>
<dbReference type="RefSeq" id="WP_168818904.1">
    <property type="nucleotide sequence ID" value="NZ_CP051217.1"/>
</dbReference>
<dbReference type="PANTHER" id="PTHR35007">
    <property type="entry name" value="INTEGRAL MEMBRANE PROTEIN-RELATED"/>
    <property type="match status" value="1"/>
</dbReference>
<dbReference type="AlphaFoldDB" id="A0A6H2DK60"/>
<evidence type="ECO:0000313" key="8">
    <source>
        <dbReference type="EMBL" id="QJB69062.1"/>
    </source>
</evidence>
<feature type="domain" description="Type II secretion system protein GspF" evidence="7">
    <location>
        <begin position="189"/>
        <end position="317"/>
    </location>
</feature>
<evidence type="ECO:0000256" key="6">
    <source>
        <dbReference type="SAM" id="Phobius"/>
    </source>
</evidence>
<organism evidence="8 9">
    <name type="scientific">Parasphingorhabdus halotolerans</name>
    <dbReference type="NCBI Taxonomy" id="2725558"/>
    <lineage>
        <taxon>Bacteria</taxon>
        <taxon>Pseudomonadati</taxon>
        <taxon>Pseudomonadota</taxon>
        <taxon>Alphaproteobacteria</taxon>
        <taxon>Sphingomonadales</taxon>
        <taxon>Sphingomonadaceae</taxon>
        <taxon>Parasphingorhabdus</taxon>
    </lineage>
</organism>
<keyword evidence="4 6" id="KW-1133">Transmembrane helix</keyword>
<dbReference type="GO" id="GO:0005886">
    <property type="term" value="C:plasma membrane"/>
    <property type="evidence" value="ECO:0007669"/>
    <property type="project" value="UniProtKB-SubCell"/>
</dbReference>
<dbReference type="EMBL" id="CP051217">
    <property type="protein sequence ID" value="QJB69062.1"/>
    <property type="molecule type" value="Genomic_DNA"/>
</dbReference>
<dbReference type="PANTHER" id="PTHR35007:SF2">
    <property type="entry name" value="PILUS ASSEMBLE PROTEIN"/>
    <property type="match status" value="1"/>
</dbReference>
<comment type="subcellular location">
    <subcellularLocation>
        <location evidence="1">Cell membrane</location>
        <topology evidence="1">Multi-pass membrane protein</topology>
    </subcellularLocation>
</comment>
<keyword evidence="9" id="KW-1185">Reference proteome</keyword>
<sequence length="329" mass="35932">MTTAGGPTLLGIDVLWVATLLAAVATVAVLFALYAAVTVRDPMAKRVKSLNERREQLKAGITASTTKKRAKLVQQNDTTDKMRNMLSYLKVLQDDQLKEAQQKLAQAGIRSKDLAYAVIFSRMVLPIILGGGAALMIYGFGYLAEWTDFKKFMVFAGATLAGYKGADIYVGNLVSKRTDLVRKGLPDAIDLLVICAEAGLTVDSAFGRVAKELGDAYPELADEFSLTSIELGFLTERRMAFENFAYRVNLDHVKGVVTTMIQTEKYGTPLASALRVLSAEFRNDRMMRAEEKAARLPAIMTVPLILFILPTLFIVILGPAACSISDAMM</sequence>
<protein>
    <submittedName>
        <fullName evidence="8">Type II secretion system F family protein</fullName>
    </submittedName>
</protein>
<evidence type="ECO:0000256" key="3">
    <source>
        <dbReference type="ARBA" id="ARBA00022692"/>
    </source>
</evidence>
<feature type="transmembrane region" description="Helical" evidence="6">
    <location>
        <begin position="296"/>
        <end position="321"/>
    </location>
</feature>
<feature type="transmembrane region" description="Helical" evidence="6">
    <location>
        <begin position="152"/>
        <end position="174"/>
    </location>
</feature>
<evidence type="ECO:0000313" key="9">
    <source>
        <dbReference type="Proteomes" id="UP000501600"/>
    </source>
</evidence>
<dbReference type="InterPro" id="IPR018076">
    <property type="entry name" value="T2SS_GspF_dom"/>
</dbReference>